<dbReference type="EMBL" id="VOFY01000018">
    <property type="protein sequence ID" value="KAA8583247.1"/>
    <property type="molecule type" value="Genomic_DNA"/>
</dbReference>
<evidence type="ECO:0000313" key="1">
    <source>
        <dbReference type="EMBL" id="KAA8583247.1"/>
    </source>
</evidence>
<proteinExistence type="predicted"/>
<dbReference type="AlphaFoldDB" id="A0A5J5CNI1"/>
<protein>
    <submittedName>
        <fullName evidence="1">Uncharacterized protein</fullName>
    </submittedName>
</protein>
<evidence type="ECO:0000313" key="2">
    <source>
        <dbReference type="Proteomes" id="UP000327493"/>
    </source>
</evidence>
<name>A0A5J5CNI1_9PERO</name>
<dbReference type="Proteomes" id="UP000327493">
    <property type="component" value="Chromosome 18"/>
</dbReference>
<dbReference type="InterPro" id="IPR036412">
    <property type="entry name" value="HAD-like_sf"/>
</dbReference>
<keyword evidence="2" id="KW-1185">Reference proteome</keyword>
<feature type="non-terminal residue" evidence="1">
    <location>
        <position position="225"/>
    </location>
</feature>
<comment type="caution">
    <text evidence="1">The sequence shown here is derived from an EMBL/GenBank/DDBJ whole genome shotgun (WGS) entry which is preliminary data.</text>
</comment>
<reference evidence="1 2" key="1">
    <citation type="submission" date="2019-08" db="EMBL/GenBank/DDBJ databases">
        <title>A chromosome-level genome assembly, high-density linkage maps, and genome scans reveal the genomic architecture of hybrid incompatibilities underlying speciation via character displacement in darters (Percidae: Etheostominae).</title>
        <authorList>
            <person name="Moran R.L."/>
            <person name="Catchen J.M."/>
            <person name="Fuller R.C."/>
        </authorList>
    </citation>
    <scope>NUCLEOTIDE SEQUENCE [LARGE SCALE GENOMIC DNA]</scope>
    <source>
        <strain evidence="1">EspeVRDwgs_2016</strain>
        <tissue evidence="1">Muscle</tissue>
    </source>
</reference>
<gene>
    <name evidence="1" type="ORF">FQN60_015793</name>
</gene>
<accession>A0A5J5CNI1</accession>
<sequence length="225" mass="24678">MFVCLSTEDAGTYFPSVKRDPGRYLQPCSDSVKTWLRSMKSAGKVLLLITSSHKQQAAGSFLLFITPFPCSPAVSLAAPHPHPLPSCVCDLLHCAAYVASRAEQSDPQLKATTCDSQLSEVAQRGQSCLTRGSWPIPQTLLLPDRAKNPLPLCKISLNLPQLHSKRHLILMLILEVCTGRSSLLECSPHLDCLPAMNDVEESEGLPALDKPGWYSQGNWPHLHEL</sequence>
<dbReference type="SUPFAM" id="SSF56784">
    <property type="entry name" value="HAD-like"/>
    <property type="match status" value="1"/>
</dbReference>
<organism evidence="1 2">
    <name type="scientific">Etheostoma spectabile</name>
    <name type="common">orangethroat darter</name>
    <dbReference type="NCBI Taxonomy" id="54343"/>
    <lineage>
        <taxon>Eukaryota</taxon>
        <taxon>Metazoa</taxon>
        <taxon>Chordata</taxon>
        <taxon>Craniata</taxon>
        <taxon>Vertebrata</taxon>
        <taxon>Euteleostomi</taxon>
        <taxon>Actinopterygii</taxon>
        <taxon>Neopterygii</taxon>
        <taxon>Teleostei</taxon>
        <taxon>Neoteleostei</taxon>
        <taxon>Acanthomorphata</taxon>
        <taxon>Eupercaria</taxon>
        <taxon>Perciformes</taxon>
        <taxon>Percoidei</taxon>
        <taxon>Percidae</taxon>
        <taxon>Etheostomatinae</taxon>
        <taxon>Etheostoma</taxon>
    </lineage>
</organism>